<dbReference type="Proteomes" id="UP001326110">
    <property type="component" value="Chromosome"/>
</dbReference>
<keyword evidence="5" id="KW-0378">Hydrolase</keyword>
<evidence type="ECO:0000256" key="2">
    <source>
        <dbReference type="ARBA" id="ARBA00022649"/>
    </source>
</evidence>
<dbReference type="GeneID" id="43166899"/>
<proteinExistence type="inferred from homology"/>
<evidence type="ECO:0000313" key="8">
    <source>
        <dbReference type="Proteomes" id="UP001326110"/>
    </source>
</evidence>
<sequence length="99" mass="11400">MKNKKASNKEQAKQSAVSFTDNGWEDYLHWQKTDPLLAEKVNQLIDACKSDPFKGIGKPEPLKGNLTGLWSRRIDREHRLVYAMLEGTLHIVACRFHYS</sequence>
<dbReference type="InterPro" id="IPR035093">
    <property type="entry name" value="RelE/ParE_toxin_dom_sf"/>
</dbReference>
<dbReference type="EMBL" id="CP140152">
    <property type="protein sequence ID" value="WQH05462.1"/>
    <property type="molecule type" value="Genomic_DNA"/>
</dbReference>
<evidence type="ECO:0000256" key="6">
    <source>
        <dbReference type="ARBA" id="ARBA00030388"/>
    </source>
</evidence>
<keyword evidence="2" id="KW-1277">Toxin-antitoxin system</keyword>
<evidence type="ECO:0000313" key="7">
    <source>
        <dbReference type="EMBL" id="WQH05462.1"/>
    </source>
</evidence>
<evidence type="ECO:0000256" key="5">
    <source>
        <dbReference type="ARBA" id="ARBA00022801"/>
    </source>
</evidence>
<dbReference type="InterPro" id="IPR009614">
    <property type="entry name" value="YoeB_toxin"/>
</dbReference>
<keyword evidence="3" id="KW-0540">Nuclease</keyword>
<evidence type="ECO:0000256" key="1">
    <source>
        <dbReference type="ARBA" id="ARBA00008172"/>
    </source>
</evidence>
<dbReference type="PANTHER" id="PTHR38039:SF1">
    <property type="entry name" value="TOXIN YOEB"/>
    <property type="match status" value="1"/>
</dbReference>
<dbReference type="NCBIfam" id="TIGR02116">
    <property type="entry name" value="toxin_Txe_YoeB"/>
    <property type="match status" value="1"/>
</dbReference>
<organism evidence="7 8">
    <name type="scientific">Duganella zoogloeoides</name>
    <dbReference type="NCBI Taxonomy" id="75659"/>
    <lineage>
        <taxon>Bacteria</taxon>
        <taxon>Pseudomonadati</taxon>
        <taxon>Pseudomonadota</taxon>
        <taxon>Betaproteobacteria</taxon>
        <taxon>Burkholderiales</taxon>
        <taxon>Oxalobacteraceae</taxon>
        <taxon>Telluria group</taxon>
        <taxon>Duganella</taxon>
    </lineage>
</organism>
<gene>
    <name evidence="7" type="ORF">SR858_03735</name>
</gene>
<reference evidence="7 8" key="1">
    <citation type="submission" date="2023-11" db="EMBL/GenBank/DDBJ databases">
        <title>MicrobeMod: A computational toolkit for identifying prokaryotic methylation and restriction-modification with nanopore sequencing.</title>
        <authorList>
            <person name="Crits-Christoph A."/>
            <person name="Kang S.C."/>
            <person name="Lee H."/>
            <person name="Ostrov N."/>
        </authorList>
    </citation>
    <scope>NUCLEOTIDE SEQUENCE [LARGE SCALE GENOMIC DNA]</scope>
    <source>
        <strain evidence="7 8">ATCC 25935</strain>
    </source>
</reference>
<evidence type="ECO:0000256" key="3">
    <source>
        <dbReference type="ARBA" id="ARBA00022722"/>
    </source>
</evidence>
<dbReference type="SUPFAM" id="SSF143011">
    <property type="entry name" value="RelE-like"/>
    <property type="match status" value="1"/>
</dbReference>
<comment type="similarity">
    <text evidence="1">Belongs to the YoeB family.</text>
</comment>
<name>A0ABZ0Y1V9_9BURK</name>
<accession>A0ABZ0Y1V9</accession>
<dbReference type="Pfam" id="PF06769">
    <property type="entry name" value="YoeB_toxin"/>
    <property type="match status" value="1"/>
</dbReference>
<dbReference type="Gene3D" id="3.30.2310.20">
    <property type="entry name" value="RelE-like"/>
    <property type="match status" value="1"/>
</dbReference>
<keyword evidence="4" id="KW-0255">Endonuclease</keyword>
<evidence type="ECO:0000256" key="4">
    <source>
        <dbReference type="ARBA" id="ARBA00022759"/>
    </source>
</evidence>
<protein>
    <recommendedName>
        <fullName evidence="6">Putative mRNA interferase YoeB</fullName>
    </recommendedName>
</protein>
<dbReference type="RefSeq" id="WP_084670057.1">
    <property type="nucleotide sequence ID" value="NZ_CP140152.1"/>
</dbReference>
<dbReference type="PANTHER" id="PTHR38039">
    <property type="entry name" value="TOXIN YOEB"/>
    <property type="match status" value="1"/>
</dbReference>
<keyword evidence="8" id="KW-1185">Reference proteome</keyword>